<name>A0A6M4GTK7_9PROT</name>
<feature type="compositionally biased region" description="Basic and acidic residues" evidence="1">
    <location>
        <begin position="1"/>
        <end position="14"/>
    </location>
</feature>
<proteinExistence type="predicted"/>
<evidence type="ECO:0000313" key="3">
    <source>
        <dbReference type="Proteomes" id="UP000501534"/>
    </source>
</evidence>
<protein>
    <submittedName>
        <fullName evidence="2">Uncharacterized protein</fullName>
    </submittedName>
</protein>
<keyword evidence="3" id="KW-1185">Reference proteome</keyword>
<gene>
    <name evidence="2" type="ORF">DSM104443_01510</name>
</gene>
<reference evidence="2 3" key="1">
    <citation type="submission" date="2020-04" db="EMBL/GenBank/DDBJ databases">
        <title>Usitatibacter rugosus gen. nov., sp. nov. and Usitatibacter palustris sp. nov., novel members of Usitatibacteraceae fam. nov. within the order Nitrosomonadales isolated from soil.</title>
        <authorList>
            <person name="Huber K.J."/>
            <person name="Neumann-Schaal M."/>
            <person name="Geppert A."/>
            <person name="Luckner M."/>
            <person name="Wanner G."/>
            <person name="Overmann J."/>
        </authorList>
    </citation>
    <scope>NUCLEOTIDE SEQUENCE [LARGE SCALE GENOMIC DNA]</scope>
    <source>
        <strain evidence="2 3">0125_3</strain>
    </source>
</reference>
<accession>A0A6M4GTK7</accession>
<dbReference type="EMBL" id="CP053069">
    <property type="protein sequence ID" value="QJR10446.1"/>
    <property type="molecule type" value="Genomic_DNA"/>
</dbReference>
<organism evidence="2 3">
    <name type="scientific">Usitatibacter rugosus</name>
    <dbReference type="NCBI Taxonomy" id="2732067"/>
    <lineage>
        <taxon>Bacteria</taxon>
        <taxon>Pseudomonadati</taxon>
        <taxon>Pseudomonadota</taxon>
        <taxon>Betaproteobacteria</taxon>
        <taxon>Nitrosomonadales</taxon>
        <taxon>Usitatibacteraceae</taxon>
        <taxon>Usitatibacter</taxon>
    </lineage>
</organism>
<dbReference type="KEGG" id="uru:DSM104443_01510"/>
<evidence type="ECO:0000256" key="1">
    <source>
        <dbReference type="SAM" id="MobiDB-lite"/>
    </source>
</evidence>
<sequence>MAMKSDKKDVEQILKRRGRDQSPQVAVSATEIRSCGVMGKPEPIPMGTPGVLGGIVIIWEFEVQFEDLPAFRTFLDNNEVLLRQGISTLDAQAQYLGTYMLHEGGTPYFRTIWAYKELQTMLDLWANLTSGNVRNMVKELRSFWLKDPGRSEARWAPARRNIMGQNHDHDDAFTQLTVEAAQELAAGS</sequence>
<dbReference type="Proteomes" id="UP000501534">
    <property type="component" value="Chromosome"/>
</dbReference>
<dbReference type="AlphaFoldDB" id="A0A6M4GTK7"/>
<feature type="region of interest" description="Disordered" evidence="1">
    <location>
        <begin position="1"/>
        <end position="23"/>
    </location>
</feature>
<evidence type="ECO:0000313" key="2">
    <source>
        <dbReference type="EMBL" id="QJR10446.1"/>
    </source>
</evidence>
<dbReference type="RefSeq" id="WP_171090962.1">
    <property type="nucleotide sequence ID" value="NZ_CP053069.1"/>
</dbReference>